<dbReference type="SUPFAM" id="SSF54373">
    <property type="entry name" value="FAD-linked reductases, C-terminal domain"/>
    <property type="match status" value="1"/>
</dbReference>
<sequence length="460" mass="49728">MNWTRRKIILSSAALASISCAPAAKKALDADVIILGAGLSGLNAARLLESEGANVIVLDASSKIGGRMYTLDDVPGRPEAGGQQIGQSYARIRSTASDLGVNIIDTPTNGSRGKTMALDGKLFNAKEWANSTQNTFPESFKHATPDSAIFLTAMKENPLADEYAWREMTADKDISAKDFLAKNGFNEESIRLCDIALNANSLDSYAMLNVWRSLKIFTADAFGSEIEGGAQRLPEAMAASLRDVRTNTLVKGIDVDASGVDVHTSNGSLRASYVISALPLPATRNLKINAPLSVENKEAIAAIPYTQIQQVHLTVENAFWEKDGLPIQMWTDTPIERVFPVQNSQGETISLTCWINGTGTKPDISDQEWGELAVKTMHDLRGAKTKAAKVVRWDKNQPLSGGAYMHWAPKQAAQIANTMSKPAGRLHFAGEHMSHLHTGMEGAMESGERSAFEILDTINA</sequence>
<dbReference type="EMBL" id="JBHTBR010000002">
    <property type="protein sequence ID" value="MFC7290283.1"/>
    <property type="molecule type" value="Genomic_DNA"/>
</dbReference>
<feature type="chain" id="PRO_5047343746" evidence="4">
    <location>
        <begin position="24"/>
        <end position="460"/>
    </location>
</feature>
<evidence type="ECO:0000259" key="5">
    <source>
        <dbReference type="Pfam" id="PF01593"/>
    </source>
</evidence>
<evidence type="ECO:0000256" key="3">
    <source>
        <dbReference type="ARBA" id="ARBA00023002"/>
    </source>
</evidence>
<keyword evidence="4" id="KW-0732">Signal</keyword>
<feature type="domain" description="Amine oxidase" evidence="5">
    <location>
        <begin position="39"/>
        <end position="455"/>
    </location>
</feature>
<dbReference type="Gene3D" id="3.50.50.60">
    <property type="entry name" value="FAD/NAD(P)-binding domain"/>
    <property type="match status" value="1"/>
</dbReference>
<dbReference type="InterPro" id="IPR002937">
    <property type="entry name" value="Amino_oxidase"/>
</dbReference>
<comment type="caution">
    <text evidence="6">The sequence shown here is derived from an EMBL/GenBank/DDBJ whole genome shotgun (WGS) entry which is preliminary data.</text>
</comment>
<dbReference type="Pfam" id="PF01593">
    <property type="entry name" value="Amino_oxidase"/>
    <property type="match status" value="1"/>
</dbReference>
<dbReference type="RefSeq" id="WP_382165047.1">
    <property type="nucleotide sequence ID" value="NZ_JBHTBR010000002.1"/>
</dbReference>
<gene>
    <name evidence="6" type="ORF">ACFQS8_01525</name>
</gene>
<dbReference type="InterPro" id="IPR050703">
    <property type="entry name" value="Flavin_MAO"/>
</dbReference>
<proteinExistence type="inferred from homology"/>
<reference evidence="7" key="1">
    <citation type="journal article" date="2019" name="Int. J. Syst. Evol. Microbiol.">
        <title>The Global Catalogue of Microorganisms (GCM) 10K type strain sequencing project: providing services to taxonomists for standard genome sequencing and annotation.</title>
        <authorList>
            <consortium name="The Broad Institute Genomics Platform"/>
            <consortium name="The Broad Institute Genome Sequencing Center for Infectious Disease"/>
            <person name="Wu L."/>
            <person name="Ma J."/>
        </authorList>
    </citation>
    <scope>NUCLEOTIDE SEQUENCE [LARGE SCALE GENOMIC DNA]</scope>
    <source>
        <strain evidence="7">CCUG 51308</strain>
    </source>
</reference>
<feature type="signal peptide" evidence="4">
    <location>
        <begin position="1"/>
        <end position="23"/>
    </location>
</feature>
<comment type="cofactor">
    <cofactor evidence="1">
        <name>FAD</name>
        <dbReference type="ChEBI" id="CHEBI:57692"/>
    </cofactor>
</comment>
<dbReference type="InterPro" id="IPR036188">
    <property type="entry name" value="FAD/NAD-bd_sf"/>
</dbReference>
<keyword evidence="3" id="KW-0560">Oxidoreductase</keyword>
<evidence type="ECO:0000256" key="4">
    <source>
        <dbReference type="SAM" id="SignalP"/>
    </source>
</evidence>
<evidence type="ECO:0000256" key="1">
    <source>
        <dbReference type="ARBA" id="ARBA00001974"/>
    </source>
</evidence>
<name>A0ABW2IGW9_9PROT</name>
<organism evidence="6 7">
    <name type="scientific">Hirschia litorea</name>
    <dbReference type="NCBI Taxonomy" id="1199156"/>
    <lineage>
        <taxon>Bacteria</taxon>
        <taxon>Pseudomonadati</taxon>
        <taxon>Pseudomonadota</taxon>
        <taxon>Alphaproteobacteria</taxon>
        <taxon>Hyphomonadales</taxon>
        <taxon>Hyphomonadaceae</taxon>
        <taxon>Hirschia</taxon>
    </lineage>
</organism>
<comment type="similarity">
    <text evidence="2">Belongs to the flavin monoamine oxidase family.</text>
</comment>
<dbReference type="PANTHER" id="PTHR43563:SF1">
    <property type="entry name" value="AMINE OXIDASE [FLAVIN-CONTAINING] B"/>
    <property type="match status" value="1"/>
</dbReference>
<dbReference type="Proteomes" id="UP001596492">
    <property type="component" value="Unassembled WGS sequence"/>
</dbReference>
<dbReference type="PANTHER" id="PTHR43563">
    <property type="entry name" value="AMINE OXIDASE"/>
    <property type="match status" value="1"/>
</dbReference>
<dbReference type="InterPro" id="IPR001613">
    <property type="entry name" value="Flavin_amine_oxidase"/>
</dbReference>
<dbReference type="PROSITE" id="PS51257">
    <property type="entry name" value="PROKAR_LIPOPROTEIN"/>
    <property type="match status" value="1"/>
</dbReference>
<protein>
    <submittedName>
        <fullName evidence="6">Flavin monoamine oxidase family protein</fullName>
    </submittedName>
</protein>
<dbReference type="SUPFAM" id="SSF51905">
    <property type="entry name" value="FAD/NAD(P)-binding domain"/>
    <property type="match status" value="1"/>
</dbReference>
<evidence type="ECO:0000313" key="7">
    <source>
        <dbReference type="Proteomes" id="UP001596492"/>
    </source>
</evidence>
<accession>A0ABW2IGW9</accession>
<keyword evidence="7" id="KW-1185">Reference proteome</keyword>
<evidence type="ECO:0000313" key="6">
    <source>
        <dbReference type="EMBL" id="MFC7290283.1"/>
    </source>
</evidence>
<evidence type="ECO:0000256" key="2">
    <source>
        <dbReference type="ARBA" id="ARBA00005995"/>
    </source>
</evidence>
<dbReference type="PRINTS" id="PR00757">
    <property type="entry name" value="AMINEOXDASEF"/>
</dbReference>